<accession>A0A0W0V8R7</accession>
<keyword evidence="1" id="KW-0175">Coiled coil</keyword>
<dbReference type="STRING" id="456.Ljor_0801"/>
<proteinExistence type="predicted"/>
<reference evidence="2 3" key="1">
    <citation type="submission" date="2015-11" db="EMBL/GenBank/DDBJ databases">
        <title>Genomic analysis of 38 Legionella species identifies large and diverse effector repertoires.</title>
        <authorList>
            <person name="Burstein D."/>
            <person name="Amaro F."/>
            <person name="Zusman T."/>
            <person name="Lifshitz Z."/>
            <person name="Cohen O."/>
            <person name="Gilbert J.A."/>
            <person name="Pupko T."/>
            <person name="Shuman H.A."/>
            <person name="Segal G."/>
        </authorList>
    </citation>
    <scope>NUCLEOTIDE SEQUENCE [LARGE SCALE GENOMIC DNA]</scope>
    <source>
        <strain evidence="2 3">BL-540</strain>
    </source>
</reference>
<sequence>MIIAFLLSLACVTIAVMMLRFNSLKKRVSQQLNEVLGELRQLQRNHNLLMNADLSFAKQLAEANRQILSLDKQVQSLENKRENDGAYQHALRILEMGGDKEEIISSCHLSNAEAELLMNLHAYRAVIKTHPNRVNS</sequence>
<dbReference type="PATRIC" id="fig|456.5.peg.853"/>
<dbReference type="Proteomes" id="UP000055035">
    <property type="component" value="Unassembled WGS sequence"/>
</dbReference>
<evidence type="ECO:0000313" key="2">
    <source>
        <dbReference type="EMBL" id="KTD16495.1"/>
    </source>
</evidence>
<organism evidence="2 3">
    <name type="scientific">Legionella jordanis</name>
    <dbReference type="NCBI Taxonomy" id="456"/>
    <lineage>
        <taxon>Bacteria</taxon>
        <taxon>Pseudomonadati</taxon>
        <taxon>Pseudomonadota</taxon>
        <taxon>Gammaproteobacteria</taxon>
        <taxon>Legionellales</taxon>
        <taxon>Legionellaceae</taxon>
        <taxon>Legionella</taxon>
    </lineage>
</organism>
<dbReference type="InterPro" id="IPR021244">
    <property type="entry name" value="DUF2802"/>
</dbReference>
<dbReference type="EMBL" id="LNYJ01000011">
    <property type="protein sequence ID" value="KTD16495.1"/>
    <property type="molecule type" value="Genomic_DNA"/>
</dbReference>
<evidence type="ECO:0008006" key="4">
    <source>
        <dbReference type="Google" id="ProtNLM"/>
    </source>
</evidence>
<feature type="coiled-coil region" evidence="1">
    <location>
        <begin position="25"/>
        <end position="80"/>
    </location>
</feature>
<dbReference type="RefSeq" id="WP_064108333.1">
    <property type="nucleotide sequence ID" value="NZ_CAAAIC010000002.1"/>
</dbReference>
<comment type="caution">
    <text evidence="2">The sequence shown here is derived from an EMBL/GenBank/DDBJ whole genome shotgun (WGS) entry which is preliminary data.</text>
</comment>
<dbReference type="AlphaFoldDB" id="A0A0W0V8R7"/>
<gene>
    <name evidence="2" type="ORF">Ljor_0801</name>
</gene>
<protein>
    <recommendedName>
        <fullName evidence="4">DUF2802 domain-containing protein</fullName>
    </recommendedName>
</protein>
<dbReference type="OrthoDB" id="5652296at2"/>
<dbReference type="Pfam" id="PF10975">
    <property type="entry name" value="DUF2802"/>
    <property type="match status" value="1"/>
</dbReference>
<keyword evidence="3" id="KW-1185">Reference proteome</keyword>
<evidence type="ECO:0000313" key="3">
    <source>
        <dbReference type="Proteomes" id="UP000055035"/>
    </source>
</evidence>
<evidence type="ECO:0000256" key="1">
    <source>
        <dbReference type="SAM" id="Coils"/>
    </source>
</evidence>
<name>A0A0W0V8R7_9GAMM</name>